<organism evidence="4 5">
    <name type="scientific">Tilletiaria anomala (strain ATCC 24038 / CBS 436.72 / UBC 951)</name>
    <dbReference type="NCBI Taxonomy" id="1037660"/>
    <lineage>
        <taxon>Eukaryota</taxon>
        <taxon>Fungi</taxon>
        <taxon>Dikarya</taxon>
        <taxon>Basidiomycota</taxon>
        <taxon>Ustilaginomycotina</taxon>
        <taxon>Exobasidiomycetes</taxon>
        <taxon>Georgefischeriales</taxon>
        <taxon>Tilletiariaceae</taxon>
        <taxon>Tilletiaria</taxon>
    </lineage>
</organism>
<dbReference type="InParanoid" id="A0A066W6D0"/>
<dbReference type="GO" id="GO:0000127">
    <property type="term" value="C:transcription factor TFIIIC complex"/>
    <property type="evidence" value="ECO:0007669"/>
    <property type="project" value="TreeGrafter"/>
</dbReference>
<dbReference type="PANTHER" id="PTHR15052:SF2">
    <property type="entry name" value="GENERAL TRANSCRIPTION FACTOR 3C POLYPEPTIDE 2"/>
    <property type="match status" value="1"/>
</dbReference>
<gene>
    <name evidence="4" type="ORF">K437DRAFT_223477</name>
</gene>
<dbReference type="GeneID" id="25262423"/>
<dbReference type="GO" id="GO:0006383">
    <property type="term" value="P:transcription by RNA polymerase III"/>
    <property type="evidence" value="ECO:0007669"/>
    <property type="project" value="TreeGrafter"/>
</dbReference>
<dbReference type="AlphaFoldDB" id="A0A066W6D0"/>
<dbReference type="STRING" id="1037660.A0A066W6D0"/>
<proteinExistence type="predicted"/>
<evidence type="ECO:0000313" key="4">
    <source>
        <dbReference type="EMBL" id="KDN46644.1"/>
    </source>
</evidence>
<keyword evidence="2" id="KW-0804">Transcription</keyword>
<dbReference type="SMART" id="SM00320">
    <property type="entry name" value="WD40"/>
    <property type="match status" value="3"/>
</dbReference>
<evidence type="ECO:0000256" key="3">
    <source>
        <dbReference type="ARBA" id="ARBA00023242"/>
    </source>
</evidence>
<evidence type="ECO:0000313" key="5">
    <source>
        <dbReference type="Proteomes" id="UP000027361"/>
    </source>
</evidence>
<dbReference type="InterPro" id="IPR015943">
    <property type="entry name" value="WD40/YVTN_repeat-like_dom_sf"/>
</dbReference>
<dbReference type="InterPro" id="IPR052416">
    <property type="entry name" value="GTF3C_component"/>
</dbReference>
<dbReference type="GO" id="GO:0005634">
    <property type="term" value="C:nucleus"/>
    <property type="evidence" value="ECO:0007669"/>
    <property type="project" value="UniProtKB-SubCell"/>
</dbReference>
<name>A0A066W6D0_TILAU</name>
<dbReference type="InterPro" id="IPR001680">
    <property type="entry name" value="WD40_rpt"/>
</dbReference>
<dbReference type="Pfam" id="PF00400">
    <property type="entry name" value="WD40"/>
    <property type="match status" value="1"/>
</dbReference>
<dbReference type="Gene3D" id="2.130.10.10">
    <property type="entry name" value="YVTN repeat-like/Quinoprotein amine dehydrogenase"/>
    <property type="match status" value="1"/>
</dbReference>
<dbReference type="PANTHER" id="PTHR15052">
    <property type="entry name" value="RNA POLYMERASE III TRANSCRIPTION INITIATION FACTOR COMPLEX SUBUNIT"/>
    <property type="match status" value="1"/>
</dbReference>
<evidence type="ECO:0000256" key="2">
    <source>
        <dbReference type="ARBA" id="ARBA00023163"/>
    </source>
</evidence>
<dbReference type="HOGENOM" id="CLU_019415_1_0_1"/>
<dbReference type="EMBL" id="JMSN01000034">
    <property type="protein sequence ID" value="KDN46644.1"/>
    <property type="molecule type" value="Genomic_DNA"/>
</dbReference>
<dbReference type="Proteomes" id="UP000027361">
    <property type="component" value="Unassembled WGS sequence"/>
</dbReference>
<evidence type="ECO:0008006" key="6">
    <source>
        <dbReference type="Google" id="ProtNLM"/>
    </source>
</evidence>
<dbReference type="InterPro" id="IPR036322">
    <property type="entry name" value="WD40_repeat_dom_sf"/>
</dbReference>
<accession>A0A066W6D0</accession>
<comment type="subcellular location">
    <subcellularLocation>
        <location evidence="1">Nucleus</location>
    </subcellularLocation>
</comment>
<dbReference type="OrthoDB" id="4703at2759"/>
<keyword evidence="3" id="KW-0539">Nucleus</keyword>
<dbReference type="FunCoup" id="A0A066W6D0">
    <property type="interactions" value="1"/>
</dbReference>
<reference evidence="4 5" key="1">
    <citation type="submission" date="2014-05" db="EMBL/GenBank/DDBJ databases">
        <title>Draft genome sequence of a rare smut relative, Tilletiaria anomala UBC 951.</title>
        <authorList>
            <consortium name="DOE Joint Genome Institute"/>
            <person name="Toome M."/>
            <person name="Kuo A."/>
            <person name="Henrissat B."/>
            <person name="Lipzen A."/>
            <person name="Tritt A."/>
            <person name="Yoshinaga Y."/>
            <person name="Zane M."/>
            <person name="Barry K."/>
            <person name="Grigoriev I.V."/>
            <person name="Spatafora J.W."/>
            <person name="Aimea M.C."/>
        </authorList>
    </citation>
    <scope>NUCLEOTIDE SEQUENCE [LARGE SCALE GENOMIC DNA]</scope>
    <source>
        <strain evidence="4 5">UBC 951</strain>
    </source>
</reference>
<sequence>MVLHIDTGSAWQLQWRPLAYRDLEQPPPSNEILGVLAAACMNGKLCFFQVPHPNELRHVKKSKSAAPLQIALKPILSLDLFETVPHCLDWAFPERILVGCSNGYAAVWDLEELLSGNGQQQAPLHYFRTQETAITGVRWHMHPNTDARGRPAWNEMPNLFTSCSLMGSIALTDLTDPYHQADIRFGGVPAYDLAFSTHANAAIIEGNLYGVDLFFFTNPHFGRKARVAEHRAPTLAIATSDYHPLLATGSADGSVRMVNIWRNLSKRGAKASVQLFRLTCGTESSELRVLDYFLPDILVGKKRLCYAGAHALTASNPHRIPGTSFDWPPEVAITDVAWSRHINRGYLLASVSASGLGRIQWVGEAPHKER</sequence>
<protein>
    <recommendedName>
        <fullName evidence="6">WD40 repeat-like protein</fullName>
    </recommendedName>
</protein>
<dbReference type="OMA" id="AFSTHAN"/>
<comment type="caution">
    <text evidence="4">The sequence shown here is derived from an EMBL/GenBank/DDBJ whole genome shotgun (WGS) entry which is preliminary data.</text>
</comment>
<keyword evidence="5" id="KW-1185">Reference proteome</keyword>
<evidence type="ECO:0000256" key="1">
    <source>
        <dbReference type="ARBA" id="ARBA00004123"/>
    </source>
</evidence>
<dbReference type="SUPFAM" id="SSF50978">
    <property type="entry name" value="WD40 repeat-like"/>
    <property type="match status" value="1"/>
</dbReference>
<dbReference type="RefSeq" id="XP_013243623.1">
    <property type="nucleotide sequence ID" value="XM_013388169.1"/>
</dbReference>